<dbReference type="AlphaFoldDB" id="A0AAD2HQH2"/>
<protein>
    <submittedName>
        <fullName evidence="1">Uncharacterized protein</fullName>
    </submittedName>
</protein>
<reference evidence="1" key="1">
    <citation type="submission" date="2023-11" db="EMBL/GenBank/DDBJ databases">
        <authorList>
            <person name="De Vega J J."/>
            <person name="De Vega J J."/>
        </authorList>
    </citation>
    <scope>NUCLEOTIDE SEQUENCE</scope>
</reference>
<name>A0AAD2HQH2_9AGAR</name>
<keyword evidence="2" id="KW-1185">Reference proteome</keyword>
<accession>A0AAD2HQH2</accession>
<evidence type="ECO:0000313" key="1">
    <source>
        <dbReference type="EMBL" id="CAK5279466.1"/>
    </source>
</evidence>
<proteinExistence type="predicted"/>
<organism evidence="1 2">
    <name type="scientific">Mycena citricolor</name>
    <dbReference type="NCBI Taxonomy" id="2018698"/>
    <lineage>
        <taxon>Eukaryota</taxon>
        <taxon>Fungi</taxon>
        <taxon>Dikarya</taxon>
        <taxon>Basidiomycota</taxon>
        <taxon>Agaricomycotina</taxon>
        <taxon>Agaricomycetes</taxon>
        <taxon>Agaricomycetidae</taxon>
        <taxon>Agaricales</taxon>
        <taxon>Marasmiineae</taxon>
        <taxon>Mycenaceae</taxon>
        <taxon>Mycena</taxon>
    </lineage>
</organism>
<comment type="caution">
    <text evidence="1">The sequence shown here is derived from an EMBL/GenBank/DDBJ whole genome shotgun (WGS) entry which is preliminary data.</text>
</comment>
<dbReference type="EMBL" id="CAVNYO010000436">
    <property type="protein sequence ID" value="CAK5279466.1"/>
    <property type="molecule type" value="Genomic_DNA"/>
</dbReference>
<sequence length="184" mass="20178">MFDAEYSGSRINRGAHPQHRRLHVCTLDPSGVQLLRTTAVPVSRVYTSKILQHVPSAHRQDVPLCLHLDSTSHWHLATFQLLSGLRLEFDRRTIGPVPPTHAHSATKVESSTNCACLFSDSDARAPPASVFSSTSTKEVVLLFVSVASWKGDSVWLCTTRGCGWSASIDEDPSTWEPGVGDLMK</sequence>
<gene>
    <name evidence="1" type="ORF">MYCIT1_LOCUS29522</name>
</gene>
<evidence type="ECO:0000313" key="2">
    <source>
        <dbReference type="Proteomes" id="UP001295794"/>
    </source>
</evidence>
<dbReference type="Proteomes" id="UP001295794">
    <property type="component" value="Unassembled WGS sequence"/>
</dbReference>